<accession>Q9C755</accession>
<protein>
    <submittedName>
        <fullName evidence="1">Uncharacterized protein F12P21.5</fullName>
    </submittedName>
</protein>
<organism evidence="1">
    <name type="scientific">Arabidopsis thaliana</name>
    <name type="common">Mouse-ear cress</name>
    <dbReference type="NCBI Taxonomy" id="3702"/>
    <lineage>
        <taxon>Eukaryota</taxon>
        <taxon>Viridiplantae</taxon>
        <taxon>Streptophyta</taxon>
        <taxon>Embryophyta</taxon>
        <taxon>Tracheophyta</taxon>
        <taxon>Spermatophyta</taxon>
        <taxon>Magnoliopsida</taxon>
        <taxon>eudicotyledons</taxon>
        <taxon>Gunneridae</taxon>
        <taxon>Pentapetalae</taxon>
        <taxon>rosids</taxon>
        <taxon>malvids</taxon>
        <taxon>Brassicales</taxon>
        <taxon>Brassicaceae</taxon>
        <taxon>Camelineae</taxon>
        <taxon>Arabidopsis</taxon>
    </lineage>
</organism>
<reference key="1">
    <citation type="journal article" date="2000" name="Nature">
        <title>Sequence and analysis of chromosome 1 of the plant Arabidopsis thaliana.</title>
        <authorList>
            <person name="Theologis A."/>
            <person name="Ecker J.R."/>
            <person name="Palm C.J."/>
            <person name="Federspiel N.A."/>
            <person name="Kaul S."/>
            <person name="White O."/>
            <person name="Alonso J."/>
            <person name="Altafi H."/>
            <person name="Araujo R."/>
            <person name="Bowman C.L."/>
            <person name="Brooks S.Y."/>
            <person name="Buehler E."/>
            <person name="Chan A."/>
            <person name="Chao Q."/>
            <person name="Chen H."/>
            <person name="Cheuk R.F."/>
            <person name="Chin C.W."/>
            <person name="Chung M.K."/>
            <person name="Conn L."/>
            <person name="Conway A.B."/>
            <person name="Conway A.R."/>
            <person name="Creasy T.H."/>
            <person name="Dewar K."/>
            <person name="Dunn P."/>
            <person name="Etgu P."/>
            <person name="Feldblyum T.V."/>
            <person name="Feng J."/>
            <person name="Fong B."/>
            <person name="Fujii C.Y."/>
            <person name="Gill J.E."/>
            <person name="Goldsmith A.D."/>
            <person name="Haas B."/>
            <person name="Hansen N.F."/>
            <person name="Hughes B."/>
            <person name="Huizar L."/>
            <person name="Hunter J.L."/>
            <person name="Jenkins J."/>
            <person name="Johnson-Hopson C."/>
            <person name="Khan S."/>
            <person name="Khaykin E."/>
            <person name="Kim C.J."/>
            <person name="Koo H.L."/>
            <person name="Kremenetskaia I."/>
            <person name="Kurtz D.B."/>
            <person name="Kwan A."/>
            <person name="Lam B."/>
            <person name="Langin-Hooper S."/>
            <person name="Lee A."/>
            <person name="Lee J.M."/>
            <person name="Lenz C.A."/>
            <person name="Li J.H."/>
            <person name="Li Y."/>
            <person name="Lin X."/>
            <person name="Liu S.X."/>
            <person name="Liu Z.A."/>
            <person name="Luros J.S."/>
            <person name="Maiti R."/>
            <person name="Marziali A."/>
            <person name="Militscher J."/>
            <person name="Miranda M."/>
            <person name="Nguyen M."/>
            <person name="Nierman W.C."/>
            <person name="Osborne B.I."/>
            <person name="Pai G."/>
            <person name="Peterson J."/>
            <person name="Pham P.K."/>
            <person name="Rizzo M."/>
            <person name="Rooney T."/>
            <person name="Rowley D."/>
            <person name="Sakano H."/>
            <person name="Salzberg S.L."/>
            <person name="Schwartz J.R."/>
            <person name="Shinn P."/>
            <person name="Southwick A.M."/>
            <person name="Sun H."/>
            <person name="Tallon L.J."/>
            <person name="Tambunga G."/>
            <person name="Toriumi M.J."/>
            <person name="Town C.D."/>
            <person name="Utterback T."/>
            <person name="Van Aken S."/>
            <person name="Vaysberg M."/>
            <person name="Vysotskaia V.S."/>
            <person name="Walker M."/>
            <person name="Wu D."/>
            <person name="Yu G."/>
            <person name="Fraser C.M."/>
            <person name="Venter J.C."/>
            <person name="Davis R.W."/>
        </authorList>
    </citation>
    <scope>NUCLEOTIDE SEQUENCE [LARGE SCALE GENOMIC DNA]</scope>
    <source>
        <strain>cv. Columbia</strain>
    </source>
</reference>
<gene>
    <name evidence="1" type="primary">F12P21.5</name>
</gene>
<sequence length="85" mass="9510">MVDIQSTRFVYRPDQQALSPQPRTPFSAVTAHRATAIRQCRLMISVTTLEMILEEEITPEEGHPSIAPAMDSLAVFPVVEDLKVM</sequence>
<dbReference type="PIR" id="G86426">
    <property type="entry name" value="G86426"/>
</dbReference>
<proteinExistence type="predicted"/>
<dbReference type="EMBL" id="AC073506">
    <property type="protein sequence ID" value="AAG50565.1"/>
    <property type="molecule type" value="Genomic_DNA"/>
</dbReference>
<evidence type="ECO:0000313" key="1">
    <source>
        <dbReference type="EMBL" id="AAG50565.1"/>
    </source>
</evidence>
<reference evidence="1" key="2">
    <citation type="submission" date="2001-01" db="EMBL/GenBank/DDBJ databases">
        <title>Arabidopsis thaliana chromosome 1 BAC F12P21 genomic sequence.</title>
        <authorList>
            <person name="Lin X."/>
            <person name="Kaul S."/>
            <person name="Town C.D."/>
            <person name="Benito M."/>
            <person name="Creasy T.H."/>
            <person name="Haas B.J."/>
            <person name="Wu D."/>
            <person name="Maiti R."/>
            <person name="Ronning C.M."/>
            <person name="Koo H."/>
            <person name="Fujii C.Y."/>
            <person name="Utterback T.R."/>
            <person name="Barnstead M.E."/>
            <person name="Bowman C.L."/>
            <person name="White O."/>
            <person name="Nierman W.C."/>
            <person name="Fraser C.M."/>
        </authorList>
    </citation>
    <scope>NUCLEOTIDE SEQUENCE</scope>
</reference>
<dbReference type="ExpressionAtlas" id="Q9C755">
    <property type="expression patterns" value="baseline and differential"/>
</dbReference>
<name>Q9C755_ARATH</name>
<dbReference type="AlphaFoldDB" id="Q9C755"/>